<evidence type="ECO:0000313" key="2">
    <source>
        <dbReference type="Proteomes" id="UP001061361"/>
    </source>
</evidence>
<gene>
    <name evidence="1" type="ORF">JCM14722_21070</name>
</gene>
<name>A0ABM8ASX8_9BACT</name>
<organism evidence="1 2">
    <name type="scientific">Pseudodesulfovibrio portus</name>
    <dbReference type="NCBI Taxonomy" id="231439"/>
    <lineage>
        <taxon>Bacteria</taxon>
        <taxon>Pseudomonadati</taxon>
        <taxon>Thermodesulfobacteriota</taxon>
        <taxon>Desulfovibrionia</taxon>
        <taxon>Desulfovibrionales</taxon>
        <taxon>Desulfovibrionaceae</taxon>
    </lineage>
</organism>
<dbReference type="Proteomes" id="UP001061361">
    <property type="component" value="Chromosome"/>
</dbReference>
<dbReference type="RefSeq" id="WP_264981464.1">
    <property type="nucleotide sequence ID" value="NZ_AP026708.1"/>
</dbReference>
<evidence type="ECO:0008006" key="3">
    <source>
        <dbReference type="Google" id="ProtNLM"/>
    </source>
</evidence>
<protein>
    <recommendedName>
        <fullName evidence="3">YkuD domain-containing protein</fullName>
    </recommendedName>
</protein>
<accession>A0ABM8ASX8</accession>
<evidence type="ECO:0000313" key="1">
    <source>
        <dbReference type="EMBL" id="BDQ34565.1"/>
    </source>
</evidence>
<keyword evidence="2" id="KW-1185">Reference proteome</keyword>
<sequence length="211" mass="23008">MAQNESKRTGEDQLVHGLPKHMSATATGENLDQYMAGQKAQGKVEGEFYWTAHPKPGACERCLDMAKETYPEEPKRPHPNCKCVYKKHDIKDPETDWMFDGTHLCIKGGPCFAAVSGGFGKGALPPGVYNIITNAITLENIQETQGYCDKHGNCWWVKIAPTFDANGRGGFGIHPDGNKSGTLGCIGLSARDTSEAKGHFKNVEGQKILVK</sequence>
<dbReference type="EMBL" id="AP026708">
    <property type="protein sequence ID" value="BDQ34565.1"/>
    <property type="molecule type" value="Genomic_DNA"/>
</dbReference>
<reference evidence="1" key="1">
    <citation type="submission" date="2022-08" db="EMBL/GenBank/DDBJ databases">
        <title>Genome Sequence of the sulphate-reducing bacterium, Pseudodesulfovibrio portus JCM14722.</title>
        <authorList>
            <person name="Kondo R."/>
            <person name="Kataoka T."/>
        </authorList>
    </citation>
    <scope>NUCLEOTIDE SEQUENCE</scope>
    <source>
        <strain evidence="1">JCM 14722</strain>
    </source>
</reference>
<proteinExistence type="predicted"/>